<sequence>MNILLKAGRGLPILKQSTKAINTHKMGQDAQRIKENATNETQRTRDEEYSQLLSSIAIKIDAIDFERYCPSRVIVDFWTKYNWNQDTFNLFDLILAARGTGWKADQAESFLEDFEYFIIAHYTIYYMNYDYDILGFCYLEEELRSTKEGVRRGLLTRLLGIQGRGI</sequence>
<feature type="region of interest" description="Disordered" evidence="1">
    <location>
        <begin position="25"/>
        <end position="44"/>
    </location>
</feature>
<name>A0ABS1R9U2_9SPHI</name>
<evidence type="ECO:0000313" key="3">
    <source>
        <dbReference type="Proteomes" id="UP000625283"/>
    </source>
</evidence>
<dbReference type="EMBL" id="JAERTY010000018">
    <property type="protein sequence ID" value="MBL1411477.1"/>
    <property type="molecule type" value="Genomic_DNA"/>
</dbReference>
<proteinExistence type="predicted"/>
<dbReference type="Proteomes" id="UP000625283">
    <property type="component" value="Unassembled WGS sequence"/>
</dbReference>
<gene>
    <name evidence="2" type="ORF">JKG61_22150</name>
</gene>
<evidence type="ECO:0000313" key="2">
    <source>
        <dbReference type="EMBL" id="MBL1411477.1"/>
    </source>
</evidence>
<evidence type="ECO:0000256" key="1">
    <source>
        <dbReference type="SAM" id="MobiDB-lite"/>
    </source>
</evidence>
<feature type="compositionally biased region" description="Basic and acidic residues" evidence="1">
    <location>
        <begin position="31"/>
        <end position="44"/>
    </location>
</feature>
<accession>A0ABS1R9U2</accession>
<organism evidence="2 3">
    <name type="scientific">Sphingobacterium faecale</name>
    <dbReference type="NCBI Taxonomy" id="2803775"/>
    <lineage>
        <taxon>Bacteria</taxon>
        <taxon>Pseudomonadati</taxon>
        <taxon>Bacteroidota</taxon>
        <taxon>Sphingobacteriia</taxon>
        <taxon>Sphingobacteriales</taxon>
        <taxon>Sphingobacteriaceae</taxon>
        <taxon>Sphingobacterium</taxon>
    </lineage>
</organism>
<keyword evidence="3" id="KW-1185">Reference proteome</keyword>
<protein>
    <submittedName>
        <fullName evidence="2">Uncharacterized protein</fullName>
    </submittedName>
</protein>
<comment type="caution">
    <text evidence="2">The sequence shown here is derived from an EMBL/GenBank/DDBJ whole genome shotgun (WGS) entry which is preliminary data.</text>
</comment>
<reference evidence="2 3" key="1">
    <citation type="submission" date="2021-01" db="EMBL/GenBank/DDBJ databases">
        <title>C459-1 draft genome sequence.</title>
        <authorList>
            <person name="Zhang X.-F."/>
        </authorList>
    </citation>
    <scope>NUCLEOTIDE SEQUENCE [LARGE SCALE GENOMIC DNA]</scope>
    <source>
        <strain evidence="3">C459-1</strain>
    </source>
</reference>
<dbReference type="RefSeq" id="WP_202105193.1">
    <property type="nucleotide sequence ID" value="NZ_JAERTY010000018.1"/>
</dbReference>